<dbReference type="Pfam" id="PF03752">
    <property type="entry name" value="ALF"/>
    <property type="match status" value="6"/>
</dbReference>
<gene>
    <name evidence="3" type="ORF">Sya03_30810</name>
</gene>
<organism evidence="3 4">
    <name type="scientific">Spirilliplanes yamanashiensis</name>
    <dbReference type="NCBI Taxonomy" id="42233"/>
    <lineage>
        <taxon>Bacteria</taxon>
        <taxon>Bacillati</taxon>
        <taxon>Actinomycetota</taxon>
        <taxon>Actinomycetes</taxon>
        <taxon>Micromonosporales</taxon>
        <taxon>Micromonosporaceae</taxon>
        <taxon>Spirilliplanes</taxon>
    </lineage>
</organism>
<dbReference type="Pfam" id="PF07591">
    <property type="entry name" value="PT-HINT"/>
    <property type="match status" value="1"/>
</dbReference>
<feature type="signal peptide" evidence="2">
    <location>
        <begin position="1"/>
        <end position="21"/>
    </location>
</feature>
<feature type="compositionally biased region" description="Basic and acidic residues" evidence="1">
    <location>
        <begin position="933"/>
        <end position="949"/>
    </location>
</feature>
<dbReference type="InterPro" id="IPR030934">
    <property type="entry name" value="Intein_C"/>
</dbReference>
<dbReference type="InterPro" id="IPR036844">
    <property type="entry name" value="Hint_dom_sf"/>
</dbReference>
<protein>
    <recommendedName>
        <fullName evidence="5">Intein C-terminal splicing domain-containing protein</fullName>
    </recommendedName>
</protein>
<evidence type="ECO:0000313" key="3">
    <source>
        <dbReference type="EMBL" id="GIJ03729.1"/>
    </source>
</evidence>
<dbReference type="Gene3D" id="2.170.16.10">
    <property type="entry name" value="Hedgehog/Intein (Hint) domain"/>
    <property type="match status" value="1"/>
</dbReference>
<dbReference type="Proteomes" id="UP000652013">
    <property type="component" value="Unassembled WGS sequence"/>
</dbReference>
<feature type="compositionally biased region" description="Basic and acidic residues" evidence="1">
    <location>
        <begin position="889"/>
        <end position="910"/>
    </location>
</feature>
<dbReference type="EMBL" id="BOOY01000024">
    <property type="protein sequence ID" value="GIJ03729.1"/>
    <property type="molecule type" value="Genomic_DNA"/>
</dbReference>
<dbReference type="InterPro" id="IPR005506">
    <property type="entry name" value="DUF312_ALF"/>
</dbReference>
<feature type="region of interest" description="Disordered" evidence="1">
    <location>
        <begin position="933"/>
        <end position="955"/>
    </location>
</feature>
<dbReference type="NCBIfam" id="TIGR01443">
    <property type="entry name" value="intein_Cterm"/>
    <property type="match status" value="1"/>
</dbReference>
<dbReference type="SUPFAM" id="SSF51294">
    <property type="entry name" value="Hedgehog/intein (Hint) domain"/>
    <property type="match status" value="1"/>
</dbReference>
<evidence type="ECO:0008006" key="5">
    <source>
        <dbReference type="Google" id="ProtNLM"/>
    </source>
</evidence>
<proteinExistence type="predicted"/>
<keyword evidence="4" id="KW-1185">Reference proteome</keyword>
<evidence type="ECO:0000256" key="1">
    <source>
        <dbReference type="SAM" id="MobiDB-lite"/>
    </source>
</evidence>
<accession>A0A8J3Y9B7</accession>
<feature type="region of interest" description="Disordered" evidence="1">
    <location>
        <begin position="880"/>
        <end position="913"/>
    </location>
</feature>
<name>A0A8J3Y9B7_9ACTN</name>
<dbReference type="RefSeq" id="WP_203939000.1">
    <property type="nucleotide sequence ID" value="NZ_BAAAGJ010000002.1"/>
</dbReference>
<dbReference type="CDD" id="cd00081">
    <property type="entry name" value="Hint"/>
    <property type="match status" value="1"/>
</dbReference>
<comment type="caution">
    <text evidence="3">The sequence shown here is derived from an EMBL/GenBank/DDBJ whole genome shotgun (WGS) entry which is preliminary data.</text>
</comment>
<reference evidence="3" key="1">
    <citation type="submission" date="2021-01" db="EMBL/GenBank/DDBJ databases">
        <title>Whole genome shotgun sequence of Spirilliplanes yamanashiensis NBRC 15828.</title>
        <authorList>
            <person name="Komaki H."/>
            <person name="Tamura T."/>
        </authorList>
    </citation>
    <scope>NUCLEOTIDE SEQUENCE</scope>
    <source>
        <strain evidence="3">NBRC 15828</strain>
    </source>
</reference>
<sequence>MGLLTPLLVLSTVAVPAPAFAEEPDGEPIAPTARASALHLMRFGGPSTAKAAKAALLGSDEELQRFIDEADGDLQDKDLRTRITGLLTTGGPGVQAAATRALDGSDDDRAAFIESGFDTAWLQDERARALQVHNTGGYAVRTAARKALDSGDDAITRFLAVDQFTAQEQDDHAAALAVMSGGGTATKEMARVALAEGPEAVREFLDSGAEVGRARDATLESVTELANEAKAAGLKAARETEAAKLAAKQANEAANRAKSAARIAADETRLAKDSAVKAARAAGRAADAASQAADAAEVAIGAAAQAHSAARAASAAAARAARAAVLAEGAASKAWTSASKAWTDERAANDARIAANTAMEIAAAAKIAADAADQAKLAGDASGDAAIAAASASVNADNAAAASDEASGYSQAAGAEAERARRNAALARKAAARATRAANAAVAFARKAAVAAGESARAARDSAAHAQNAAKAARDAADAAGKAHDKAEKARVHADAAISAAKTASAAAAQATKVAELADVADQERLREVTDQGIAQAEVALAEDRKIAAEAAWYAEEQARRDAETRALLSEAAAPGTPAATMVQKGRAAAMRLLTAGGPYSRVVAEEALLGGEVEMEAFLTRNLAVATEQDDRGRVASIAEFGEPAALRTAAEQALAGSAADVREFLRTQYYPGKEHHDRAAILKILEVGPASRSAGTAALNGTAEDRLKFLNRGQYVAAEQDERVKILQILSATPPPGREVQAAARIALAGPQSYMRGFLQVGLAQAQQRDYFAATHNARVSAVLAEANKAAASAQQSAYTAAQAAADARDDDKAAAEYAKQASASATAATNYSNEAKASAQRAKNSAEQAAVSAATARNAAAAARADARRAEEAAADARWSASVAKGHADSAKRAAADAKRSAEKAGESARLAQQDYDTAYRIALVKINEEEQARRNNPDPEGDKKCNRPPGYGADASCYPSLPGMQRTDQDGDIVCWDWAVEDGKTQCGYRVVSDEERLKFQQDRDNQNTINACVLFIPGCLAVVTSILVAADPETRNDPEAMLDEVTERLMGKKLDALKRQSRLLDQINCQKNKKAGNSFDADTPVVMADRSAKAISEVKLHDQVLATDPETGVTSARTVTALHVNQDTELTDVLVEDAQGSTATIDTTDGHPFWNVTEGRWTAADALNEDDVLRTPDGEPATVEEITSFTGDQPMYNLTVDAPHTYYVLAGEAAVLVHNFDCGKVLDTLEGDSPDVVKHNQLVKDRWDHSFDRHAAQWFGYDKLTDIPKERLPLLKEQWKDLVKYVGRSNNSGPYLLGEGGTKTRTTYHLARKDGRWFAVLFYDEGPMKGYLATGFVPNAKQLAYMKRMAGIK</sequence>
<evidence type="ECO:0000256" key="2">
    <source>
        <dbReference type="SAM" id="SignalP"/>
    </source>
</evidence>
<evidence type="ECO:0000313" key="4">
    <source>
        <dbReference type="Proteomes" id="UP000652013"/>
    </source>
</evidence>
<keyword evidence="2" id="KW-0732">Signal</keyword>
<feature type="chain" id="PRO_5035185726" description="Intein C-terminal splicing domain-containing protein" evidence="2">
    <location>
        <begin position="22"/>
        <end position="1358"/>
    </location>
</feature>